<dbReference type="GeneID" id="85325129"/>
<dbReference type="Proteomes" id="UP001172101">
    <property type="component" value="Unassembled WGS sequence"/>
</dbReference>
<name>A0AA40DZ46_9PEZI</name>
<sequence length="286" mass="32531">MAQSEGSNAPLEGSNARNSAHTAIEETTTFIENLLELRDKDGRRVMSTSTMNRVSDLLKFCKDTTKTPEEKQAAVHCRGELERRLGLDAKYASAMRKLEAMQHDQFFLRYGDYYAAVLGRVRRQAKQTGKTQQPSKKTIPPAELSGDVDEDTSANPDTPIVNKESAPKILFTPWAHINGILSAEEDRMKDWEIETQGEDADSKPETPMTDYVQEVTRRTTDYDFELVRKSIHANAIRNKLAHSHLTQLAEENKWFKLAHALPTTLRTWLPHQRHVNNSLIPRVEAY</sequence>
<protein>
    <submittedName>
        <fullName evidence="2">Uncharacterized protein</fullName>
    </submittedName>
</protein>
<proteinExistence type="predicted"/>
<evidence type="ECO:0000256" key="1">
    <source>
        <dbReference type="SAM" id="MobiDB-lite"/>
    </source>
</evidence>
<dbReference type="RefSeq" id="XP_060295661.1">
    <property type="nucleotide sequence ID" value="XM_060441859.1"/>
</dbReference>
<comment type="caution">
    <text evidence="2">The sequence shown here is derived from an EMBL/GenBank/DDBJ whole genome shotgun (WGS) entry which is preliminary data.</text>
</comment>
<evidence type="ECO:0000313" key="3">
    <source>
        <dbReference type="Proteomes" id="UP001172101"/>
    </source>
</evidence>
<evidence type="ECO:0000313" key="2">
    <source>
        <dbReference type="EMBL" id="KAK0716868.1"/>
    </source>
</evidence>
<dbReference type="AlphaFoldDB" id="A0AA40DZ46"/>
<accession>A0AA40DZ46</accession>
<feature type="region of interest" description="Disordered" evidence="1">
    <location>
        <begin position="125"/>
        <end position="161"/>
    </location>
</feature>
<feature type="compositionally biased region" description="Polar residues" evidence="1">
    <location>
        <begin position="126"/>
        <end position="136"/>
    </location>
</feature>
<feature type="region of interest" description="Disordered" evidence="1">
    <location>
        <begin position="1"/>
        <end position="20"/>
    </location>
</feature>
<keyword evidence="3" id="KW-1185">Reference proteome</keyword>
<organism evidence="2 3">
    <name type="scientific">Lasiosphaeria miniovina</name>
    <dbReference type="NCBI Taxonomy" id="1954250"/>
    <lineage>
        <taxon>Eukaryota</taxon>
        <taxon>Fungi</taxon>
        <taxon>Dikarya</taxon>
        <taxon>Ascomycota</taxon>
        <taxon>Pezizomycotina</taxon>
        <taxon>Sordariomycetes</taxon>
        <taxon>Sordariomycetidae</taxon>
        <taxon>Sordariales</taxon>
        <taxon>Lasiosphaeriaceae</taxon>
        <taxon>Lasiosphaeria</taxon>
    </lineage>
</organism>
<dbReference type="EMBL" id="JAUIRO010000004">
    <property type="protein sequence ID" value="KAK0716868.1"/>
    <property type="molecule type" value="Genomic_DNA"/>
</dbReference>
<reference evidence="2" key="1">
    <citation type="submission" date="2023-06" db="EMBL/GenBank/DDBJ databases">
        <title>Genome-scale phylogeny and comparative genomics of the fungal order Sordariales.</title>
        <authorList>
            <consortium name="Lawrence Berkeley National Laboratory"/>
            <person name="Hensen N."/>
            <person name="Bonometti L."/>
            <person name="Westerberg I."/>
            <person name="Brannstrom I.O."/>
            <person name="Guillou S."/>
            <person name="Cros-Aarteil S."/>
            <person name="Calhoun S."/>
            <person name="Haridas S."/>
            <person name="Kuo A."/>
            <person name="Mondo S."/>
            <person name="Pangilinan J."/>
            <person name="Riley R."/>
            <person name="LaButti K."/>
            <person name="Andreopoulos B."/>
            <person name="Lipzen A."/>
            <person name="Chen C."/>
            <person name="Yanf M."/>
            <person name="Daum C."/>
            <person name="Ng V."/>
            <person name="Clum A."/>
            <person name="Steindorff A."/>
            <person name="Ohm R."/>
            <person name="Martin F."/>
            <person name="Silar P."/>
            <person name="Natvig D."/>
            <person name="Lalanne C."/>
            <person name="Gautier V."/>
            <person name="Ament-velasquez S.L."/>
            <person name="Kruys A."/>
            <person name="Hutchinson M.I."/>
            <person name="Powell A.J."/>
            <person name="Barry K."/>
            <person name="Miller A.N."/>
            <person name="Grigoriev I.V."/>
            <person name="Debuchy R."/>
            <person name="Gladieux P."/>
            <person name="Thoren M.H."/>
            <person name="Johannesson H."/>
        </authorList>
    </citation>
    <scope>NUCLEOTIDE SEQUENCE</scope>
    <source>
        <strain evidence="2">SMH2392-1A</strain>
    </source>
</reference>
<gene>
    <name evidence="2" type="ORF">B0T26DRAFT_707551</name>
</gene>